<dbReference type="RefSeq" id="WP_073157489.1">
    <property type="nucleotide sequence ID" value="NZ_FQVL01000015.1"/>
</dbReference>
<dbReference type="Proteomes" id="UP000184476">
    <property type="component" value="Unassembled WGS sequence"/>
</dbReference>
<name>A0A1M5AR68_9BACL</name>
<dbReference type="OrthoDB" id="1496204at2"/>
<dbReference type="Pfam" id="PF14317">
    <property type="entry name" value="YcxB"/>
    <property type="match status" value="1"/>
</dbReference>
<keyword evidence="1" id="KW-1133">Transmembrane helix</keyword>
<dbReference type="InterPro" id="IPR025588">
    <property type="entry name" value="YcxB-like_C"/>
</dbReference>
<organism evidence="3 4">
    <name type="scientific">Seinonella peptonophila</name>
    <dbReference type="NCBI Taxonomy" id="112248"/>
    <lineage>
        <taxon>Bacteria</taxon>
        <taxon>Bacillati</taxon>
        <taxon>Bacillota</taxon>
        <taxon>Bacilli</taxon>
        <taxon>Bacillales</taxon>
        <taxon>Thermoactinomycetaceae</taxon>
        <taxon>Seinonella</taxon>
    </lineage>
</organism>
<dbReference type="EMBL" id="FQVL01000015">
    <property type="protein sequence ID" value="SHF32730.1"/>
    <property type="molecule type" value="Genomic_DNA"/>
</dbReference>
<gene>
    <name evidence="3" type="ORF">SAMN05444392_11555</name>
</gene>
<evidence type="ECO:0000259" key="2">
    <source>
        <dbReference type="Pfam" id="PF14317"/>
    </source>
</evidence>
<protein>
    <submittedName>
        <fullName evidence="3">YcxB-like protein</fullName>
    </submittedName>
</protein>
<reference evidence="3 4" key="1">
    <citation type="submission" date="2016-11" db="EMBL/GenBank/DDBJ databases">
        <authorList>
            <person name="Jaros S."/>
            <person name="Januszkiewicz K."/>
            <person name="Wedrychowicz H."/>
        </authorList>
    </citation>
    <scope>NUCLEOTIDE SEQUENCE [LARGE SCALE GENOMIC DNA]</scope>
    <source>
        <strain evidence="3 4">DSM 44666</strain>
    </source>
</reference>
<feature type="transmembrane region" description="Helical" evidence="1">
    <location>
        <begin position="25"/>
        <end position="43"/>
    </location>
</feature>
<keyword evidence="1" id="KW-0472">Membrane</keyword>
<keyword evidence="1" id="KW-0812">Transmembrane</keyword>
<feature type="domain" description="YcxB-like C-terminal" evidence="2">
    <location>
        <begin position="101"/>
        <end position="159"/>
    </location>
</feature>
<sequence length="169" mass="20198">MNISFNMDIKDNAIFQRFMLKKPRVMFFHSYFPYFALFMYIGFYTFQEEPLLLSIWEEISIDIIMLLIALLFSIITSHLNIHYWIKKNPNKLELGPHTVKIDGEGLTYQSPVSNGFTQWSGLERIERNKQYFYVFINPIMAHIIPIRAFSSSNEAEQFYLQIQTYLKRK</sequence>
<accession>A0A1M5AR68</accession>
<feature type="transmembrane region" description="Helical" evidence="1">
    <location>
        <begin position="63"/>
        <end position="85"/>
    </location>
</feature>
<proteinExistence type="predicted"/>
<evidence type="ECO:0000313" key="4">
    <source>
        <dbReference type="Proteomes" id="UP000184476"/>
    </source>
</evidence>
<evidence type="ECO:0000256" key="1">
    <source>
        <dbReference type="SAM" id="Phobius"/>
    </source>
</evidence>
<keyword evidence="4" id="KW-1185">Reference proteome</keyword>
<dbReference type="AlphaFoldDB" id="A0A1M5AR68"/>
<evidence type="ECO:0000313" key="3">
    <source>
        <dbReference type="EMBL" id="SHF32730.1"/>
    </source>
</evidence>